<organism evidence="2 3">
    <name type="scientific">Globisporangium ultimum (strain ATCC 200006 / CBS 805.95 / DAOM BR144)</name>
    <name type="common">Pythium ultimum</name>
    <dbReference type="NCBI Taxonomy" id="431595"/>
    <lineage>
        <taxon>Eukaryota</taxon>
        <taxon>Sar</taxon>
        <taxon>Stramenopiles</taxon>
        <taxon>Oomycota</taxon>
        <taxon>Peronosporomycetes</taxon>
        <taxon>Pythiales</taxon>
        <taxon>Pythiaceae</taxon>
        <taxon>Globisporangium</taxon>
    </lineage>
</organism>
<dbReference type="HOGENOM" id="CLU_881332_0_0_1"/>
<protein>
    <recommendedName>
        <fullName evidence="4">BZIP domain-containing protein</fullName>
    </recommendedName>
</protein>
<dbReference type="AlphaFoldDB" id="K3W8S4"/>
<dbReference type="VEuPathDB" id="FungiDB:PYU1_G001365"/>
<sequence length="316" mass="35351">MSFLLAEGENVATLEEAFAFIESCSDDSSSGGCASASDSFDALSDHSSVWSVADVTSSLSRSDDSDSSSPLTRDFSRSLGIAIAPRPRIDVQGKKPAPQTRLRISREANTRAVHQYRMRTKNQILELREEALQLSARVEQLKKRQEYVKKTMIDRHMNTYHAMREQGEPSTALQNSLELAVAEYQKRQESETLNRKLKHALEKQSKMNKILETFFQRHVAKHVEKKQLLVVSSNDAPIFKELLSYVGGVMQSMVPSATASINTNDTSLMKQDPMLGQVFEVTTNTPLPCTRHQLETALLAHILGFDERNSTSKEGM</sequence>
<keyword evidence="3" id="KW-1185">Reference proteome</keyword>
<reference evidence="3" key="2">
    <citation type="submission" date="2010-04" db="EMBL/GenBank/DDBJ databases">
        <authorList>
            <person name="Buell R."/>
            <person name="Hamilton J."/>
            <person name="Hostetler J."/>
        </authorList>
    </citation>
    <scope>NUCLEOTIDE SEQUENCE [LARGE SCALE GENOMIC DNA]</scope>
    <source>
        <strain evidence="3">DAOM:BR144</strain>
    </source>
</reference>
<dbReference type="OMA" id="KSYHFLR"/>
<evidence type="ECO:0008006" key="4">
    <source>
        <dbReference type="Google" id="ProtNLM"/>
    </source>
</evidence>
<dbReference type="eggNOG" id="ENOG502T2WU">
    <property type="taxonomic scope" value="Eukaryota"/>
</dbReference>
<dbReference type="EnsemblProtists" id="PYU1_T001365">
    <property type="protein sequence ID" value="PYU1_T001365"/>
    <property type="gene ID" value="PYU1_G001365"/>
</dbReference>
<evidence type="ECO:0000256" key="1">
    <source>
        <dbReference type="SAM" id="Coils"/>
    </source>
</evidence>
<evidence type="ECO:0000313" key="2">
    <source>
        <dbReference type="EnsemblProtists" id="PYU1_T001365"/>
    </source>
</evidence>
<name>K3W8S4_GLOUD</name>
<proteinExistence type="predicted"/>
<reference evidence="2" key="3">
    <citation type="submission" date="2015-02" db="UniProtKB">
        <authorList>
            <consortium name="EnsemblProtists"/>
        </authorList>
    </citation>
    <scope>IDENTIFICATION</scope>
    <source>
        <strain evidence="2">DAOM BR144</strain>
    </source>
</reference>
<dbReference type="CDD" id="cd14686">
    <property type="entry name" value="bZIP"/>
    <property type="match status" value="1"/>
</dbReference>
<dbReference type="EMBL" id="GL376626">
    <property type="status" value="NOT_ANNOTATED_CDS"/>
    <property type="molecule type" value="Genomic_DNA"/>
</dbReference>
<keyword evidence="1" id="KW-0175">Coiled coil</keyword>
<feature type="coiled-coil region" evidence="1">
    <location>
        <begin position="117"/>
        <end position="144"/>
    </location>
</feature>
<accession>K3W8S4</accession>
<evidence type="ECO:0000313" key="3">
    <source>
        <dbReference type="Proteomes" id="UP000019132"/>
    </source>
</evidence>
<dbReference type="InParanoid" id="K3W8S4"/>
<dbReference type="Proteomes" id="UP000019132">
    <property type="component" value="Unassembled WGS sequence"/>
</dbReference>
<reference evidence="3" key="1">
    <citation type="journal article" date="2010" name="Genome Biol.">
        <title>Genome sequence of the necrotrophic plant pathogen Pythium ultimum reveals original pathogenicity mechanisms and effector repertoire.</title>
        <authorList>
            <person name="Levesque C.A."/>
            <person name="Brouwer H."/>
            <person name="Cano L."/>
            <person name="Hamilton J.P."/>
            <person name="Holt C."/>
            <person name="Huitema E."/>
            <person name="Raffaele S."/>
            <person name="Robideau G.P."/>
            <person name="Thines M."/>
            <person name="Win J."/>
            <person name="Zerillo M.M."/>
            <person name="Beakes G.W."/>
            <person name="Boore J.L."/>
            <person name="Busam D."/>
            <person name="Dumas B."/>
            <person name="Ferriera S."/>
            <person name="Fuerstenberg S.I."/>
            <person name="Gachon C.M."/>
            <person name="Gaulin E."/>
            <person name="Govers F."/>
            <person name="Grenville-Briggs L."/>
            <person name="Horner N."/>
            <person name="Hostetler J."/>
            <person name="Jiang R.H."/>
            <person name="Johnson J."/>
            <person name="Krajaejun T."/>
            <person name="Lin H."/>
            <person name="Meijer H.J."/>
            <person name="Moore B."/>
            <person name="Morris P."/>
            <person name="Phuntmart V."/>
            <person name="Puiu D."/>
            <person name="Shetty J."/>
            <person name="Stajich J.E."/>
            <person name="Tripathy S."/>
            <person name="Wawra S."/>
            <person name="van West P."/>
            <person name="Whitty B.R."/>
            <person name="Coutinho P.M."/>
            <person name="Henrissat B."/>
            <person name="Martin F."/>
            <person name="Thomas P.D."/>
            <person name="Tyler B.M."/>
            <person name="De Vries R.P."/>
            <person name="Kamoun S."/>
            <person name="Yandell M."/>
            <person name="Tisserat N."/>
            <person name="Buell C.R."/>
        </authorList>
    </citation>
    <scope>NUCLEOTIDE SEQUENCE</scope>
    <source>
        <strain evidence="3">DAOM:BR144</strain>
    </source>
</reference>